<feature type="domain" description="GAF" evidence="16">
    <location>
        <begin position="165"/>
        <end position="318"/>
    </location>
</feature>
<dbReference type="AlphaFoldDB" id="A0A370BD91"/>
<evidence type="ECO:0000256" key="9">
    <source>
        <dbReference type="ARBA" id="ARBA00022842"/>
    </source>
</evidence>
<evidence type="ECO:0000256" key="2">
    <source>
        <dbReference type="ARBA" id="ARBA00022553"/>
    </source>
</evidence>
<dbReference type="Gene3D" id="3.60.40.10">
    <property type="entry name" value="PPM-type phosphatase domain"/>
    <property type="match status" value="1"/>
</dbReference>
<keyword evidence="5" id="KW-0547">Nucleotide-binding</keyword>
<evidence type="ECO:0000256" key="10">
    <source>
        <dbReference type="ARBA" id="ARBA00022912"/>
    </source>
</evidence>
<dbReference type="SUPFAM" id="SSF81606">
    <property type="entry name" value="PP2C-like"/>
    <property type="match status" value="1"/>
</dbReference>
<dbReference type="CDD" id="cd00130">
    <property type="entry name" value="PAS"/>
    <property type="match status" value="1"/>
</dbReference>
<keyword evidence="7" id="KW-0378">Hydrolase</keyword>
<name>A0A370BD91_9ACTN</name>
<keyword evidence="3" id="KW-0808">Transferase</keyword>
<keyword evidence="9" id="KW-0460">Magnesium</keyword>
<evidence type="ECO:0000256" key="14">
    <source>
        <dbReference type="ARBA" id="ARBA00075117"/>
    </source>
</evidence>
<dbReference type="SUPFAM" id="SSF55781">
    <property type="entry name" value="GAF domain-like"/>
    <property type="match status" value="1"/>
</dbReference>
<sequence>MAERGEPPAGTVPPDDWPAHPDLSLALNRMGTFDWDLDSGILHLDPAALRLLDVAPDTYRGDPHSLAHRLLPHDAARLKALVARALKRGPADYGAYFRIHGRDGAPHWAHTQAHIRHDPTGRPRRVIGIIRDAQHELTEIAARSDLDEDRQRLTGVVARTTALLASAGTVEDVLDILRDREALGHLTAVSVMLGVVEGGRIRTVAEARSGSFVPELRYTRVADPYPMSEVVRTERPRFIESREEFSSSYPLLWPHIEPLAVASGAYLPLIAQARPIGVLGLLSPRPGGFHEEERNLLVALSSGIAQSLARAMLYEQEHDLAEDLQQAMLPRHVPEVPGARIAVRYRSARIGRSVGGDWYDVLPLPGGRVGLTIGDVQGHDTDAAVVMGQLRMALWAYTAEGHPPDTALARASVLLRQLDTDRFATCTYVELVLATGALRVVRAGHLDPLVRRADGSCSWLPAEGGLPLGLSAEFAGPGGISYPVTTGTLGPGDTLLLCTDGLVEEPGTDLGESLETLRRAVRDGPAGLPELADRLFEAVVERSGGDDRALLLLRTDGPRDGPRTD</sequence>
<dbReference type="InterPro" id="IPR013655">
    <property type="entry name" value="PAS_fold_3"/>
</dbReference>
<dbReference type="OrthoDB" id="118142at2"/>
<keyword evidence="6" id="KW-0418">Kinase</keyword>
<evidence type="ECO:0000256" key="5">
    <source>
        <dbReference type="ARBA" id="ARBA00022741"/>
    </source>
</evidence>
<dbReference type="GO" id="GO:0004722">
    <property type="term" value="F:protein serine/threonine phosphatase activity"/>
    <property type="evidence" value="ECO:0007669"/>
    <property type="project" value="UniProtKB-EC"/>
</dbReference>
<dbReference type="InterPro" id="IPR001932">
    <property type="entry name" value="PPM-type_phosphatase-like_dom"/>
</dbReference>
<comment type="function">
    <text evidence="13">Primarily acts as an independent SigF regulator that is sensitive to the osmosensory signal, mediating the cross talk of PknD with the SigF regulon. Possesses both phosphatase and kinase activities. The kinase domain functions as a classic anti-sigma factor-like kinase to phosphorylate the anti-anti-sigma factor domain at the canonical regulatory site, and the phosphatase domain antagonizes this activity.</text>
</comment>
<dbReference type="EMBL" id="QQNA01000060">
    <property type="protein sequence ID" value="RDG38359.1"/>
    <property type="molecule type" value="Genomic_DNA"/>
</dbReference>
<dbReference type="Pfam" id="PF07228">
    <property type="entry name" value="SpoIIE"/>
    <property type="match status" value="1"/>
</dbReference>
<dbReference type="SMART" id="SM00065">
    <property type="entry name" value="GAF"/>
    <property type="match status" value="1"/>
</dbReference>
<dbReference type="Gene3D" id="3.30.450.20">
    <property type="entry name" value="PAS domain"/>
    <property type="match status" value="1"/>
</dbReference>
<evidence type="ECO:0000256" key="1">
    <source>
        <dbReference type="ARBA" id="ARBA00013081"/>
    </source>
</evidence>
<proteinExistence type="predicted"/>
<dbReference type="Gene3D" id="3.30.450.40">
    <property type="match status" value="1"/>
</dbReference>
<keyword evidence="2" id="KW-0597">Phosphoprotein</keyword>
<dbReference type="GO" id="GO:0046872">
    <property type="term" value="F:metal ion binding"/>
    <property type="evidence" value="ECO:0007669"/>
    <property type="project" value="UniProtKB-KW"/>
</dbReference>
<gene>
    <name evidence="19" type="ORF">DVH02_09405</name>
</gene>
<evidence type="ECO:0000259" key="16">
    <source>
        <dbReference type="SMART" id="SM00065"/>
    </source>
</evidence>
<dbReference type="Proteomes" id="UP000253741">
    <property type="component" value="Unassembled WGS sequence"/>
</dbReference>
<keyword evidence="4" id="KW-0479">Metal-binding</keyword>
<dbReference type="Pfam" id="PF08447">
    <property type="entry name" value="PAS_3"/>
    <property type="match status" value="1"/>
</dbReference>
<evidence type="ECO:0000256" key="6">
    <source>
        <dbReference type="ARBA" id="ARBA00022777"/>
    </source>
</evidence>
<keyword evidence="20" id="KW-1185">Reference proteome</keyword>
<dbReference type="GO" id="GO:0005524">
    <property type="term" value="F:ATP binding"/>
    <property type="evidence" value="ECO:0007669"/>
    <property type="project" value="UniProtKB-KW"/>
</dbReference>
<feature type="domain" description="PPM-type phosphatase" evidence="18">
    <location>
        <begin position="336"/>
        <end position="555"/>
    </location>
</feature>
<dbReference type="Pfam" id="PF13185">
    <property type="entry name" value="GAF_2"/>
    <property type="match status" value="1"/>
</dbReference>
<dbReference type="InterPro" id="IPR003018">
    <property type="entry name" value="GAF"/>
</dbReference>
<evidence type="ECO:0000256" key="12">
    <source>
        <dbReference type="ARBA" id="ARBA00047761"/>
    </source>
</evidence>
<evidence type="ECO:0000313" key="20">
    <source>
        <dbReference type="Proteomes" id="UP000253741"/>
    </source>
</evidence>
<dbReference type="FunFam" id="3.60.40.10:FF:000005">
    <property type="entry name" value="Serine/threonine protein phosphatase"/>
    <property type="match status" value="1"/>
</dbReference>
<dbReference type="InterPro" id="IPR029016">
    <property type="entry name" value="GAF-like_dom_sf"/>
</dbReference>
<evidence type="ECO:0000256" key="7">
    <source>
        <dbReference type="ARBA" id="ARBA00022801"/>
    </source>
</evidence>
<evidence type="ECO:0000256" key="13">
    <source>
        <dbReference type="ARBA" id="ARBA00056274"/>
    </source>
</evidence>
<dbReference type="SMART" id="SM00331">
    <property type="entry name" value="PP2C_SIG"/>
    <property type="match status" value="1"/>
</dbReference>
<dbReference type="InterPro" id="IPR000014">
    <property type="entry name" value="PAS"/>
</dbReference>
<dbReference type="GO" id="GO:0016301">
    <property type="term" value="F:kinase activity"/>
    <property type="evidence" value="ECO:0007669"/>
    <property type="project" value="UniProtKB-KW"/>
</dbReference>
<dbReference type="InterPro" id="IPR052016">
    <property type="entry name" value="Bact_Sigma-Reg"/>
</dbReference>
<evidence type="ECO:0000313" key="19">
    <source>
        <dbReference type="EMBL" id="RDG38359.1"/>
    </source>
</evidence>
<reference evidence="19 20" key="1">
    <citation type="submission" date="2018-07" db="EMBL/GenBank/DDBJ databases">
        <title>Streptomyces species from bats.</title>
        <authorList>
            <person name="Dunlap C."/>
        </authorList>
    </citation>
    <scope>NUCLEOTIDE SEQUENCE [LARGE SCALE GENOMIC DNA]</scope>
    <source>
        <strain evidence="19 20">AC230</strain>
    </source>
</reference>
<dbReference type="EC" id="3.1.3.16" evidence="1"/>
<evidence type="ECO:0000259" key="18">
    <source>
        <dbReference type="SMART" id="SM00331"/>
    </source>
</evidence>
<dbReference type="PANTHER" id="PTHR43156:SF2">
    <property type="entry name" value="STAGE II SPORULATION PROTEIN E"/>
    <property type="match status" value="1"/>
</dbReference>
<evidence type="ECO:0000256" key="8">
    <source>
        <dbReference type="ARBA" id="ARBA00022840"/>
    </source>
</evidence>
<organism evidence="19 20">
    <name type="scientific">Streptomyces corynorhini</name>
    <dbReference type="NCBI Taxonomy" id="2282652"/>
    <lineage>
        <taxon>Bacteria</taxon>
        <taxon>Bacillati</taxon>
        <taxon>Actinomycetota</taxon>
        <taxon>Actinomycetes</taxon>
        <taxon>Kitasatosporales</taxon>
        <taxon>Streptomycetaceae</taxon>
        <taxon>Streptomyces</taxon>
    </lineage>
</organism>
<comment type="catalytic activity">
    <reaction evidence="12">
        <text>O-phospho-L-seryl-[protein] + H2O = L-seryl-[protein] + phosphate</text>
        <dbReference type="Rhea" id="RHEA:20629"/>
        <dbReference type="Rhea" id="RHEA-COMP:9863"/>
        <dbReference type="Rhea" id="RHEA-COMP:11604"/>
        <dbReference type="ChEBI" id="CHEBI:15377"/>
        <dbReference type="ChEBI" id="CHEBI:29999"/>
        <dbReference type="ChEBI" id="CHEBI:43474"/>
        <dbReference type="ChEBI" id="CHEBI:83421"/>
        <dbReference type="EC" id="3.1.3.16"/>
    </reaction>
</comment>
<evidence type="ECO:0000256" key="15">
    <source>
        <dbReference type="ARBA" id="ARBA00081350"/>
    </source>
</evidence>
<dbReference type="InterPro" id="IPR035965">
    <property type="entry name" value="PAS-like_dom_sf"/>
</dbReference>
<keyword evidence="10" id="KW-0904">Protein phosphatase</keyword>
<feature type="domain" description="PAS" evidence="17">
    <location>
        <begin position="19"/>
        <end position="87"/>
    </location>
</feature>
<dbReference type="PANTHER" id="PTHR43156">
    <property type="entry name" value="STAGE II SPORULATION PROTEIN E-RELATED"/>
    <property type="match status" value="1"/>
</dbReference>
<keyword evidence="11" id="KW-0464">Manganese</keyword>
<evidence type="ECO:0000256" key="11">
    <source>
        <dbReference type="ARBA" id="ARBA00023211"/>
    </source>
</evidence>
<evidence type="ECO:0000259" key="17">
    <source>
        <dbReference type="SMART" id="SM00091"/>
    </source>
</evidence>
<protein>
    <recommendedName>
        <fullName evidence="1">protein-serine/threonine phosphatase</fullName>
        <ecNumber evidence="1">3.1.3.16</ecNumber>
    </recommendedName>
    <alternativeName>
        <fullName evidence="15">Protein-serine/threonine phosphatase</fullName>
    </alternativeName>
    <alternativeName>
        <fullName evidence="14">Serine/threonine-protein kinase</fullName>
    </alternativeName>
</protein>
<accession>A0A370BD91</accession>
<keyword evidence="8" id="KW-0067">ATP-binding</keyword>
<evidence type="ECO:0000256" key="4">
    <source>
        <dbReference type="ARBA" id="ARBA00022723"/>
    </source>
</evidence>
<comment type="caution">
    <text evidence="19">The sequence shown here is derived from an EMBL/GenBank/DDBJ whole genome shotgun (WGS) entry which is preliminary data.</text>
</comment>
<dbReference type="SUPFAM" id="SSF55785">
    <property type="entry name" value="PYP-like sensor domain (PAS domain)"/>
    <property type="match status" value="1"/>
</dbReference>
<dbReference type="InterPro" id="IPR036457">
    <property type="entry name" value="PPM-type-like_dom_sf"/>
</dbReference>
<evidence type="ECO:0000256" key="3">
    <source>
        <dbReference type="ARBA" id="ARBA00022679"/>
    </source>
</evidence>
<dbReference type="SMART" id="SM00091">
    <property type="entry name" value="PAS"/>
    <property type="match status" value="1"/>
</dbReference>